<evidence type="ECO:0000313" key="1">
    <source>
        <dbReference type="EMBL" id="KKU98267.1"/>
    </source>
</evidence>
<organism evidence="1 2">
    <name type="scientific">Candidatus Amesbacteria bacterium GW2011_GWB1_48_13</name>
    <dbReference type="NCBI Taxonomy" id="1618362"/>
    <lineage>
        <taxon>Bacteria</taxon>
        <taxon>Candidatus Amesiibacteriota</taxon>
    </lineage>
</organism>
<dbReference type="Proteomes" id="UP000034694">
    <property type="component" value="Unassembled WGS sequence"/>
</dbReference>
<name>A0A0G1UVU3_9BACT</name>
<protein>
    <submittedName>
        <fullName evidence="1">Uncharacterized protein</fullName>
    </submittedName>
</protein>
<sequence length="67" mass="7583">MKSKLKLFVWTEFSPDYTSGLAFAIAKDEPEARKLVEAFRGYEVFEWGNLVIYPINHKIARCVSGGG</sequence>
<dbReference type="EMBL" id="LCPK01000004">
    <property type="protein sequence ID" value="KKU98267.1"/>
    <property type="molecule type" value="Genomic_DNA"/>
</dbReference>
<reference evidence="1 2" key="1">
    <citation type="journal article" date="2015" name="Nature">
        <title>rRNA introns, odd ribosomes, and small enigmatic genomes across a large radiation of phyla.</title>
        <authorList>
            <person name="Brown C.T."/>
            <person name="Hug L.A."/>
            <person name="Thomas B.C."/>
            <person name="Sharon I."/>
            <person name="Castelle C.J."/>
            <person name="Singh A."/>
            <person name="Wilkins M.J."/>
            <person name="Williams K.H."/>
            <person name="Banfield J.F."/>
        </authorList>
    </citation>
    <scope>NUCLEOTIDE SEQUENCE [LARGE SCALE GENOMIC DNA]</scope>
</reference>
<dbReference type="AlphaFoldDB" id="A0A0G1UVU3"/>
<comment type="caution">
    <text evidence="1">The sequence shown here is derived from an EMBL/GenBank/DDBJ whole genome shotgun (WGS) entry which is preliminary data.</text>
</comment>
<evidence type="ECO:0000313" key="2">
    <source>
        <dbReference type="Proteomes" id="UP000034694"/>
    </source>
</evidence>
<proteinExistence type="predicted"/>
<gene>
    <name evidence="1" type="ORF">UY28_C0004G0005</name>
</gene>
<accession>A0A0G1UVU3</accession>